<evidence type="ECO:0000313" key="11">
    <source>
        <dbReference type="EMBL" id="OIW24064.1"/>
    </source>
</evidence>
<evidence type="ECO:0000256" key="8">
    <source>
        <dbReference type="SAM" id="MobiDB-lite"/>
    </source>
</evidence>
<dbReference type="FunCoup" id="A0A1J7J2K2">
    <property type="interactions" value="42"/>
</dbReference>
<dbReference type="PANTHER" id="PTHR31737">
    <property type="entry name" value="PROTEIN TOS1"/>
    <property type="match status" value="1"/>
</dbReference>
<feature type="non-terminal residue" evidence="11">
    <location>
        <position position="419"/>
    </location>
</feature>
<feature type="compositionally biased region" description="Basic and acidic residues" evidence="8">
    <location>
        <begin position="110"/>
        <end position="125"/>
    </location>
</feature>
<dbReference type="Gene3D" id="2.60.120.200">
    <property type="match status" value="1"/>
</dbReference>
<dbReference type="OrthoDB" id="118256at2759"/>
<feature type="non-terminal residue" evidence="11">
    <location>
        <position position="1"/>
    </location>
</feature>
<dbReference type="Pfam" id="PF10290">
    <property type="entry name" value="YJL171C_Tos1_N"/>
    <property type="match status" value="1"/>
</dbReference>
<keyword evidence="4" id="KW-0732">Signal</keyword>
<keyword evidence="12" id="KW-1185">Reference proteome</keyword>
<sequence>CAQGSVDEGGNWFCQQVSQILYTNVGTTAGSYNEVVNMDSATGACQKTPKAIAGGLAPFDEPISLHFRGPANLIQFAVYTPGTKTKRDSIDSVVAKRHGHKHARYQHAHLHSEREAPHKVEEKREHPTIWVTATINGAVVSWTNDYWGPDDVATPAPAAPAAASTAPAAAPAPAASTPAAVVADPSPTPSSAPVTGDYVRSAYYNSNSGAASGLVFLGNYGGVAGSGAWSTTFGNSLSYLDSTGTTGASSPQVLSNVTIPSVKEFSIFSDEPCDESCGYVQPGSVAYKGFGGADKTILAEFTMPHENPNGFLADQPAFWALNAKIPRTQQYGGCSCWPECGEFDILETLANGDDKCKSTLHAGPRSGGDSNYFDRPVAKSVKVAVVFDSASNSVSVKVLDDSTVFGESLSADDIQGFLT</sequence>
<comment type="catalytic activity">
    <reaction evidence="1">
        <text>Hydrolysis of (1-&gt;3)-beta-D-glucosidic linkages in (1-&gt;3)-beta-D-glucans.</text>
        <dbReference type="EC" id="3.2.1.39"/>
    </reaction>
</comment>
<feature type="domain" description="Cell wall protein YJL171C/Tos1 N-terminal" evidence="10">
    <location>
        <begin position="19"/>
        <end position="81"/>
    </location>
</feature>
<dbReference type="EC" id="3.2.1.39" evidence="3"/>
<dbReference type="AlphaFoldDB" id="A0A1J7J2K2"/>
<dbReference type="SUPFAM" id="SSF49899">
    <property type="entry name" value="Concanavalin A-like lectins/glucanases"/>
    <property type="match status" value="1"/>
</dbReference>
<dbReference type="Pfam" id="PF10287">
    <property type="entry name" value="YJL171C_Tos1_C"/>
    <property type="match status" value="1"/>
</dbReference>
<feature type="region of interest" description="Disordered" evidence="8">
    <location>
        <begin position="103"/>
        <end position="125"/>
    </location>
</feature>
<evidence type="ECO:0000256" key="4">
    <source>
        <dbReference type="ARBA" id="ARBA00022729"/>
    </source>
</evidence>
<keyword evidence="7" id="KW-0961">Cell wall biogenesis/degradation</keyword>
<keyword evidence="6" id="KW-0326">Glycosidase</keyword>
<accession>A0A1J7J2K2</accession>
<reference evidence="11 12" key="1">
    <citation type="submission" date="2016-10" db="EMBL/GenBank/DDBJ databases">
        <title>Draft genome sequence of Coniochaeta ligniaria NRRL30616, a lignocellulolytic fungus for bioabatement of inhibitors in plant biomass hydrolysates.</title>
        <authorList>
            <consortium name="DOE Joint Genome Institute"/>
            <person name="Jimenez D.J."/>
            <person name="Hector R.E."/>
            <person name="Riley R."/>
            <person name="Sun H."/>
            <person name="Grigoriev I.V."/>
            <person name="Van Elsas J.D."/>
            <person name="Nichols N.N."/>
        </authorList>
    </citation>
    <scope>NUCLEOTIDE SEQUENCE [LARGE SCALE GENOMIC DNA]</scope>
    <source>
        <strain evidence="11 12">NRRL 30616</strain>
    </source>
</reference>
<dbReference type="InParanoid" id="A0A1J7J2K2"/>
<dbReference type="GO" id="GO:0071555">
    <property type="term" value="P:cell wall organization"/>
    <property type="evidence" value="ECO:0007669"/>
    <property type="project" value="UniProtKB-KW"/>
</dbReference>
<evidence type="ECO:0000256" key="2">
    <source>
        <dbReference type="ARBA" id="ARBA00006055"/>
    </source>
</evidence>
<evidence type="ECO:0000256" key="6">
    <source>
        <dbReference type="ARBA" id="ARBA00023295"/>
    </source>
</evidence>
<dbReference type="InterPro" id="IPR018807">
    <property type="entry name" value="YJL171C/Tos1_N"/>
</dbReference>
<proteinExistence type="inferred from homology"/>
<organism evidence="11 12">
    <name type="scientific">Coniochaeta ligniaria NRRL 30616</name>
    <dbReference type="NCBI Taxonomy" id="1408157"/>
    <lineage>
        <taxon>Eukaryota</taxon>
        <taxon>Fungi</taxon>
        <taxon>Dikarya</taxon>
        <taxon>Ascomycota</taxon>
        <taxon>Pezizomycotina</taxon>
        <taxon>Sordariomycetes</taxon>
        <taxon>Sordariomycetidae</taxon>
        <taxon>Coniochaetales</taxon>
        <taxon>Coniochaetaceae</taxon>
        <taxon>Coniochaeta</taxon>
    </lineage>
</organism>
<evidence type="ECO:0000256" key="3">
    <source>
        <dbReference type="ARBA" id="ARBA00012780"/>
    </source>
</evidence>
<dbReference type="Proteomes" id="UP000182658">
    <property type="component" value="Unassembled WGS sequence"/>
</dbReference>
<keyword evidence="5" id="KW-0378">Hydrolase</keyword>
<dbReference type="InterPro" id="IPR018805">
    <property type="entry name" value="YJL171C/Tos1_C"/>
</dbReference>
<dbReference type="GO" id="GO:0042973">
    <property type="term" value="F:glucan endo-1,3-beta-D-glucosidase activity"/>
    <property type="evidence" value="ECO:0007669"/>
    <property type="project" value="UniProtKB-EC"/>
</dbReference>
<evidence type="ECO:0000256" key="5">
    <source>
        <dbReference type="ARBA" id="ARBA00022801"/>
    </source>
</evidence>
<evidence type="ECO:0000259" key="10">
    <source>
        <dbReference type="Pfam" id="PF10290"/>
    </source>
</evidence>
<name>A0A1J7J2K2_9PEZI</name>
<evidence type="ECO:0000259" key="9">
    <source>
        <dbReference type="Pfam" id="PF10287"/>
    </source>
</evidence>
<dbReference type="PANTHER" id="PTHR31737:SF2">
    <property type="entry name" value="PROTEIN TOS1"/>
    <property type="match status" value="1"/>
</dbReference>
<evidence type="ECO:0000256" key="1">
    <source>
        <dbReference type="ARBA" id="ARBA00000382"/>
    </source>
</evidence>
<dbReference type="EMBL" id="KV875105">
    <property type="protein sequence ID" value="OIW24064.1"/>
    <property type="molecule type" value="Genomic_DNA"/>
</dbReference>
<gene>
    <name evidence="11" type="ORF">CONLIGDRAFT_564799</name>
</gene>
<protein>
    <recommendedName>
        <fullName evidence="3">glucan endo-1,3-beta-D-glucosidase</fullName>
        <ecNumber evidence="3">3.2.1.39</ecNumber>
    </recommendedName>
</protein>
<dbReference type="InterPro" id="IPR013320">
    <property type="entry name" value="ConA-like_dom_sf"/>
</dbReference>
<dbReference type="STRING" id="1408157.A0A1J7J2K2"/>
<comment type="similarity">
    <text evidence="2">Belongs to the PGA52 family.</text>
</comment>
<feature type="domain" description="Cell wall protein YJL171C/Tos1 C-terminal" evidence="9">
    <location>
        <begin position="196"/>
        <end position="415"/>
    </location>
</feature>
<evidence type="ECO:0000313" key="12">
    <source>
        <dbReference type="Proteomes" id="UP000182658"/>
    </source>
</evidence>
<evidence type="ECO:0000256" key="7">
    <source>
        <dbReference type="ARBA" id="ARBA00023316"/>
    </source>
</evidence>
<dbReference type="GO" id="GO:0009277">
    <property type="term" value="C:fungal-type cell wall"/>
    <property type="evidence" value="ECO:0007669"/>
    <property type="project" value="TreeGrafter"/>
</dbReference>